<comment type="caution">
    <text evidence="1">The sequence shown here is derived from an EMBL/GenBank/DDBJ whole genome shotgun (WGS) entry which is preliminary data.</text>
</comment>
<dbReference type="EMBL" id="BSXV01001809">
    <property type="protein sequence ID" value="GME94000.1"/>
    <property type="molecule type" value="Genomic_DNA"/>
</dbReference>
<protein>
    <submittedName>
        <fullName evidence="1">Unnamed protein product</fullName>
    </submittedName>
</protein>
<reference evidence="1" key="1">
    <citation type="submission" date="2023-04" db="EMBL/GenBank/DDBJ databases">
        <title>Candida boidinii NBRC 1967.</title>
        <authorList>
            <person name="Ichikawa N."/>
            <person name="Sato H."/>
            <person name="Tonouchi N."/>
        </authorList>
    </citation>
    <scope>NUCLEOTIDE SEQUENCE</scope>
    <source>
        <strain evidence="1">NBRC 1967</strain>
    </source>
</reference>
<dbReference type="Proteomes" id="UP001165101">
    <property type="component" value="Unassembled WGS sequence"/>
</dbReference>
<keyword evidence="2" id="KW-1185">Reference proteome</keyword>
<sequence>MQLRQILSVAAASSVSFVKIVQANSFEENVSIFSALGADMYMNEDEYSAIGFDFDVVDYIEENSDVRNAALTSAYSKFVAQVDALPWTARLTSQLEFLATAVTDEYGEPTTYPSNLFYTVASDDYPSSDVALENSYSMFKAIENDMNLNDDEYSAVYFDFGIVDYIEEHSTDSDADLASAYSKFFSQIDDLPWTARLTSQLEFLATAVTDEYGEPSVYPSNLFYTVASEDYPSSAIVFGNYVSMFSALGKDMDMNAEEYSAIDFDFDVVDYIEEHSDVRNAALTSAYSKFASQINALPWTARLTSQLEYLATADLDEYDEPSVYPSNLFYTVASKDFPSATADGDITKTDDATTKSSASSKSAASSKSIASSKSGSTFETRTTKTVSVSTAEETTASSSSSKGDAAQLGASYNFVACVGLSGIIALLI</sequence>
<evidence type="ECO:0000313" key="1">
    <source>
        <dbReference type="EMBL" id="GME94000.1"/>
    </source>
</evidence>
<proteinExistence type="predicted"/>
<organism evidence="1 2">
    <name type="scientific">Candida boidinii</name>
    <name type="common">Yeast</name>
    <dbReference type="NCBI Taxonomy" id="5477"/>
    <lineage>
        <taxon>Eukaryota</taxon>
        <taxon>Fungi</taxon>
        <taxon>Dikarya</taxon>
        <taxon>Ascomycota</taxon>
        <taxon>Saccharomycotina</taxon>
        <taxon>Pichiomycetes</taxon>
        <taxon>Pichiales</taxon>
        <taxon>Pichiaceae</taxon>
        <taxon>Ogataea</taxon>
        <taxon>Ogataea/Candida clade</taxon>
    </lineage>
</organism>
<name>A0ACB5TST1_CANBO</name>
<evidence type="ECO:0000313" key="2">
    <source>
        <dbReference type="Proteomes" id="UP001165101"/>
    </source>
</evidence>
<gene>
    <name evidence="1" type="ORF">Cboi01_000334900</name>
</gene>
<accession>A0ACB5TST1</accession>